<comment type="caution">
    <text evidence="1">The sequence shown here is derived from an EMBL/GenBank/DDBJ whole genome shotgun (WGS) entry which is preliminary data.</text>
</comment>
<sequence>MSLLSNEFDIILIDLQMDLCNCWEKDFLEYSNVKVVNGYFQNVGEYDCIVSPANSFGLMDGGIDLVIRDVFGMSLQNRVQEKILNEYYGE</sequence>
<dbReference type="InterPro" id="IPR043472">
    <property type="entry name" value="Macro_dom-like"/>
</dbReference>
<dbReference type="SUPFAM" id="SSF52949">
    <property type="entry name" value="Macro domain-like"/>
    <property type="match status" value="1"/>
</dbReference>
<evidence type="ECO:0000313" key="1">
    <source>
        <dbReference type="EMBL" id="MDR6237114.1"/>
    </source>
</evidence>
<dbReference type="AlphaFoldDB" id="A0AAE4BNR5"/>
<name>A0AAE4BNR5_9BACT</name>
<evidence type="ECO:0008006" key="3">
    <source>
        <dbReference type="Google" id="ProtNLM"/>
    </source>
</evidence>
<reference evidence="1" key="1">
    <citation type="submission" date="2023-07" db="EMBL/GenBank/DDBJ databases">
        <title>Genomic Encyclopedia of Type Strains, Phase IV (KMG-IV): sequencing the most valuable type-strain genomes for metagenomic binning, comparative biology and taxonomic classification.</title>
        <authorList>
            <person name="Goeker M."/>
        </authorList>
    </citation>
    <scope>NUCLEOTIDE SEQUENCE</scope>
    <source>
        <strain evidence="1">DSM 26174</strain>
    </source>
</reference>
<dbReference type="EMBL" id="JAVDQD010000001">
    <property type="protein sequence ID" value="MDR6237114.1"/>
    <property type="molecule type" value="Genomic_DNA"/>
</dbReference>
<dbReference type="Gene3D" id="3.40.220.10">
    <property type="entry name" value="Leucine Aminopeptidase, subunit E, domain 1"/>
    <property type="match status" value="1"/>
</dbReference>
<evidence type="ECO:0000313" key="2">
    <source>
        <dbReference type="Proteomes" id="UP001185092"/>
    </source>
</evidence>
<keyword evidence="2" id="KW-1185">Reference proteome</keyword>
<organism evidence="1 2">
    <name type="scientific">Aureibacter tunicatorum</name>
    <dbReference type="NCBI Taxonomy" id="866807"/>
    <lineage>
        <taxon>Bacteria</taxon>
        <taxon>Pseudomonadati</taxon>
        <taxon>Bacteroidota</taxon>
        <taxon>Cytophagia</taxon>
        <taxon>Cytophagales</taxon>
        <taxon>Persicobacteraceae</taxon>
        <taxon>Aureibacter</taxon>
    </lineage>
</organism>
<proteinExistence type="predicted"/>
<dbReference type="Proteomes" id="UP001185092">
    <property type="component" value="Unassembled WGS sequence"/>
</dbReference>
<dbReference type="RefSeq" id="WP_309936552.1">
    <property type="nucleotide sequence ID" value="NZ_AP025305.1"/>
</dbReference>
<gene>
    <name evidence="1" type="ORF">HNQ88_000090</name>
</gene>
<accession>A0AAE4BNR5</accession>
<protein>
    <recommendedName>
        <fullName evidence="3">Macro domain-containing protein</fullName>
    </recommendedName>
</protein>